<dbReference type="Pfam" id="PF00196">
    <property type="entry name" value="GerE"/>
    <property type="match status" value="1"/>
</dbReference>
<evidence type="ECO:0000256" key="2">
    <source>
        <dbReference type="ARBA" id="ARBA00023125"/>
    </source>
</evidence>
<dbReference type="Gene3D" id="1.10.10.10">
    <property type="entry name" value="Winged helix-like DNA-binding domain superfamily/Winged helix DNA-binding domain"/>
    <property type="match status" value="1"/>
</dbReference>
<dbReference type="InterPro" id="IPR036693">
    <property type="entry name" value="TF_LuxR_autoind-bd_dom_sf"/>
</dbReference>
<protein>
    <submittedName>
        <fullName evidence="5">Transcriptional regulator, LuxR family protein</fullName>
    </submittedName>
</protein>
<keyword evidence="6" id="KW-1185">Reference proteome</keyword>
<dbReference type="RefSeq" id="WP_013691915.1">
    <property type="nucleotide sequence ID" value="NC_015378.1"/>
</dbReference>
<organism evidence="5 6">
    <name type="scientific">Burkholderia gladioli (strain BSR3)</name>
    <dbReference type="NCBI Taxonomy" id="999541"/>
    <lineage>
        <taxon>Bacteria</taxon>
        <taxon>Pseudomonadati</taxon>
        <taxon>Pseudomonadota</taxon>
        <taxon>Betaproteobacteria</taxon>
        <taxon>Burkholderiales</taxon>
        <taxon>Burkholderiaceae</taxon>
        <taxon>Burkholderia</taxon>
    </lineage>
</organism>
<dbReference type="GO" id="GO:0003677">
    <property type="term" value="F:DNA binding"/>
    <property type="evidence" value="ECO:0007669"/>
    <property type="project" value="UniProtKB-KW"/>
</dbReference>
<evidence type="ECO:0000313" key="6">
    <source>
        <dbReference type="Proteomes" id="UP000008316"/>
    </source>
</evidence>
<dbReference type="SUPFAM" id="SSF75516">
    <property type="entry name" value="Pheromone-binding domain of LuxR-like quorum-sensing transcription factors"/>
    <property type="match status" value="1"/>
</dbReference>
<dbReference type="InterPro" id="IPR036388">
    <property type="entry name" value="WH-like_DNA-bd_sf"/>
</dbReference>
<keyword evidence="1" id="KW-0805">Transcription regulation</keyword>
<feature type="domain" description="HTH luxR-type" evidence="4">
    <location>
        <begin position="183"/>
        <end position="240"/>
    </location>
</feature>
<evidence type="ECO:0000313" key="5">
    <source>
        <dbReference type="EMBL" id="AEA65780.1"/>
    </source>
</evidence>
<dbReference type="Pfam" id="PF03472">
    <property type="entry name" value="Autoind_bind"/>
    <property type="match status" value="1"/>
</dbReference>
<evidence type="ECO:0000259" key="4">
    <source>
        <dbReference type="SMART" id="SM00421"/>
    </source>
</evidence>
<dbReference type="SUPFAM" id="SSF46894">
    <property type="entry name" value="C-terminal effector domain of the bipartite response regulators"/>
    <property type="match status" value="1"/>
</dbReference>
<evidence type="ECO:0000256" key="1">
    <source>
        <dbReference type="ARBA" id="ARBA00023015"/>
    </source>
</evidence>
<dbReference type="Proteomes" id="UP000008316">
    <property type="component" value="Plasmid bgla_3p"/>
</dbReference>
<keyword evidence="2" id="KW-0238">DNA-binding</keyword>
<dbReference type="InterPro" id="IPR016032">
    <property type="entry name" value="Sig_transdc_resp-reg_C-effctor"/>
</dbReference>
<reference evidence="5 6" key="1">
    <citation type="journal article" date="2011" name="J. Bacteriol.">
        <title>Complete genome sequence of Burkholderia gladioli BSR3.</title>
        <authorList>
            <person name="Seo Y.S."/>
            <person name="Lim J."/>
            <person name="Choi B.S."/>
            <person name="Kim H."/>
            <person name="Goo E."/>
            <person name="Lee B."/>
            <person name="Lim J.S."/>
            <person name="Choi I.Y."/>
            <person name="Moon J.S."/>
            <person name="Kim J."/>
            <person name="Hwang I."/>
        </authorList>
    </citation>
    <scope>NUCLEOTIDE SEQUENCE [LARGE SCALE GENOMIC DNA]</scope>
    <source>
        <strain evidence="5 6">BSR3</strain>
        <plasmid evidence="5">bgla_3p</plasmid>
    </source>
</reference>
<dbReference type="SMART" id="SM00421">
    <property type="entry name" value="HTH_LUXR"/>
    <property type="match status" value="1"/>
</dbReference>
<dbReference type="KEGG" id="bgd:bgla_3p0790"/>
<gene>
    <name evidence="5" type="ordered locus">bgla_3p0790</name>
</gene>
<dbReference type="InterPro" id="IPR000792">
    <property type="entry name" value="Tscrpt_reg_LuxR_C"/>
</dbReference>
<dbReference type="HOGENOM" id="CLU_076028_0_0_4"/>
<dbReference type="GO" id="GO:0006355">
    <property type="term" value="P:regulation of DNA-templated transcription"/>
    <property type="evidence" value="ECO:0007669"/>
    <property type="project" value="InterPro"/>
</dbReference>
<geneLocation type="plasmid" evidence="5 6">
    <name>bgla_3p</name>
</geneLocation>
<dbReference type="EMBL" id="CP002603">
    <property type="protein sequence ID" value="AEA65780.1"/>
    <property type="molecule type" value="Genomic_DNA"/>
</dbReference>
<keyword evidence="5" id="KW-0614">Plasmid</keyword>
<dbReference type="InterPro" id="IPR005143">
    <property type="entry name" value="TF_LuxR_autoind-bd_dom"/>
</dbReference>
<keyword evidence="3" id="KW-0804">Transcription</keyword>
<dbReference type="AlphaFoldDB" id="F2LSI4"/>
<dbReference type="Gene3D" id="3.30.450.80">
    <property type="entry name" value="Transcription factor LuxR-like, autoinducer-binding domain"/>
    <property type="match status" value="1"/>
</dbReference>
<accession>F2LSI4</accession>
<sequence>MTQQDEASCNLLSKLYDISRCRTDYALAQTVQAIAAELGGYDYLYIQHRRGCEPDQMNQHQYLIGCDPQWPQVYLDKKWYVNDPDLMWALRESQVTVASNIKAETEGQRNMRRFEQAHGFRSKLIVPVHSPGSKMVGVLYVGTPDAPEIGEPLLLQHRIEWRSLAAELLDWFEHAYRTAETRDIDLTQKEVTILNFLKHDYAAPAIAHELNVSVPTVHSYYKKLNQKFKVQHISLAVKIALHLGILG</sequence>
<evidence type="ECO:0000256" key="3">
    <source>
        <dbReference type="ARBA" id="ARBA00023163"/>
    </source>
</evidence>
<name>F2LSI4_BURGS</name>
<proteinExistence type="predicted"/>